<evidence type="ECO:0000313" key="2">
    <source>
        <dbReference type="EMBL" id="RRT73467.1"/>
    </source>
</evidence>
<protein>
    <submittedName>
        <fullName evidence="2">Uncharacterized protein</fullName>
    </submittedName>
</protein>
<gene>
    <name evidence="2" type="ORF">B296_00005155</name>
</gene>
<proteinExistence type="predicted"/>
<organism evidence="2 3">
    <name type="scientific">Ensete ventricosum</name>
    <name type="common">Abyssinian banana</name>
    <name type="synonym">Musa ensete</name>
    <dbReference type="NCBI Taxonomy" id="4639"/>
    <lineage>
        <taxon>Eukaryota</taxon>
        <taxon>Viridiplantae</taxon>
        <taxon>Streptophyta</taxon>
        <taxon>Embryophyta</taxon>
        <taxon>Tracheophyta</taxon>
        <taxon>Spermatophyta</taxon>
        <taxon>Magnoliopsida</taxon>
        <taxon>Liliopsida</taxon>
        <taxon>Zingiberales</taxon>
        <taxon>Musaceae</taxon>
        <taxon>Ensete</taxon>
    </lineage>
</organism>
<reference evidence="2 3" key="1">
    <citation type="journal article" date="2014" name="Agronomy (Basel)">
        <title>A Draft Genome Sequence for Ensete ventricosum, the Drought-Tolerant Tree Against Hunger.</title>
        <authorList>
            <person name="Harrison J."/>
            <person name="Moore K.A."/>
            <person name="Paszkiewicz K."/>
            <person name="Jones T."/>
            <person name="Grant M."/>
            <person name="Ambacheew D."/>
            <person name="Muzemil S."/>
            <person name="Studholme D.J."/>
        </authorList>
    </citation>
    <scope>NUCLEOTIDE SEQUENCE [LARGE SCALE GENOMIC DNA]</scope>
</reference>
<feature type="region of interest" description="Disordered" evidence="1">
    <location>
        <begin position="1"/>
        <end position="43"/>
    </location>
</feature>
<dbReference type="EMBL" id="AMZH03003084">
    <property type="protein sequence ID" value="RRT73467.1"/>
    <property type="molecule type" value="Genomic_DNA"/>
</dbReference>
<name>A0A427AB52_ENSVE</name>
<accession>A0A427AB52</accession>
<dbReference type="Proteomes" id="UP000287651">
    <property type="component" value="Unassembled WGS sequence"/>
</dbReference>
<dbReference type="AlphaFoldDB" id="A0A427AB52"/>
<evidence type="ECO:0000256" key="1">
    <source>
        <dbReference type="SAM" id="MobiDB-lite"/>
    </source>
</evidence>
<comment type="caution">
    <text evidence="2">The sequence shown here is derived from an EMBL/GenBank/DDBJ whole genome shotgun (WGS) entry which is preliminary data.</text>
</comment>
<sequence length="74" mass="8448">MRRTRQGIDYLGDQQDRGFAGDRLGTRRRREPPTWEVEAGAGDSGEQEAAFLRLYMAWRGFATKVERAEESGDL</sequence>
<evidence type="ECO:0000313" key="3">
    <source>
        <dbReference type="Proteomes" id="UP000287651"/>
    </source>
</evidence>